<keyword evidence="2" id="KW-1185">Reference proteome</keyword>
<dbReference type="RefSeq" id="WP_252252617.1">
    <property type="nucleotide sequence ID" value="NZ_CP098736.1"/>
</dbReference>
<dbReference type="EMBL" id="CP098736">
    <property type="protein sequence ID" value="USE78875.1"/>
    <property type="molecule type" value="Genomic_DNA"/>
</dbReference>
<protein>
    <submittedName>
        <fullName evidence="1">Uncharacterized protein</fullName>
    </submittedName>
</protein>
<proteinExistence type="predicted"/>
<evidence type="ECO:0000313" key="1">
    <source>
        <dbReference type="EMBL" id="USE78875.1"/>
    </source>
</evidence>
<accession>A0ABY4VPC9</accession>
<organism evidence="1 2">
    <name type="scientific">Cupriavidus gilardii</name>
    <dbReference type="NCBI Taxonomy" id="82541"/>
    <lineage>
        <taxon>Bacteria</taxon>
        <taxon>Pseudomonadati</taxon>
        <taxon>Pseudomonadota</taxon>
        <taxon>Betaproteobacteria</taxon>
        <taxon>Burkholderiales</taxon>
        <taxon>Burkholderiaceae</taxon>
        <taxon>Cupriavidus</taxon>
    </lineage>
</organism>
<sequence length="92" mass="9894">MKRINDGGPVFPATWTNDGDMISTAPNGMVIAPGETVELQGMTLRDYFAAKAMQGMLADLPKSLWGLQWEASTAACAYRLADEMLAAREGKA</sequence>
<name>A0ABY4VPC9_9BURK</name>
<gene>
    <name evidence="1" type="ORF">NDR89_19760</name>
</gene>
<evidence type="ECO:0000313" key="2">
    <source>
        <dbReference type="Proteomes" id="UP001056648"/>
    </source>
</evidence>
<dbReference type="Proteomes" id="UP001056648">
    <property type="component" value="Chromosome 2"/>
</dbReference>
<reference evidence="1" key="1">
    <citation type="submission" date="2022-06" db="EMBL/GenBank/DDBJ databases">
        <title>Complete genome sequence and characterization of Cupriavidus gilardii QJ1 isolated from contaminating cells.</title>
        <authorList>
            <person name="Qi J."/>
        </authorList>
    </citation>
    <scope>NUCLEOTIDE SEQUENCE</scope>
    <source>
        <strain evidence="1">QJ1</strain>
    </source>
</reference>